<dbReference type="GO" id="GO:0015934">
    <property type="term" value="C:large ribosomal subunit"/>
    <property type="evidence" value="ECO:0007669"/>
    <property type="project" value="InterPro"/>
</dbReference>
<dbReference type="GO" id="GO:0031090">
    <property type="term" value="C:organelle membrane"/>
    <property type="evidence" value="ECO:0007669"/>
    <property type="project" value="UniProtKB-ARBA"/>
</dbReference>
<evidence type="ECO:0000313" key="4">
    <source>
        <dbReference type="EMBL" id="VFV26548.1"/>
    </source>
</evidence>
<sequence>MKFNSFVTLDHSKNLKRPLNAPLHMHRKILSSPMSKKLQQKYNVPGPCNKDDEGQVVQGHCKGHQTGKLVQVYRKI</sequence>
<comment type="similarity">
    <text evidence="1">Belongs to the universal ribosomal protein uL24 family.</text>
</comment>
<dbReference type="AlphaFoldDB" id="A0A485N3G0"/>
<proteinExistence type="inferred from homology"/>
<dbReference type="GO" id="GO:0003735">
    <property type="term" value="F:structural constituent of ribosome"/>
    <property type="evidence" value="ECO:0007669"/>
    <property type="project" value="InterPro"/>
</dbReference>
<dbReference type="SUPFAM" id="SSF50104">
    <property type="entry name" value="Translation proteins SH3-like domain"/>
    <property type="match status" value="1"/>
</dbReference>
<dbReference type="Proteomes" id="UP000386466">
    <property type="component" value="Unassembled WGS sequence"/>
</dbReference>
<dbReference type="InterPro" id="IPR005756">
    <property type="entry name" value="Ribosomal_uL24_euk/arc"/>
</dbReference>
<keyword evidence="3" id="KW-0687">Ribonucleoprotein</keyword>
<evidence type="ECO:0000313" key="5">
    <source>
        <dbReference type="Proteomes" id="UP000386466"/>
    </source>
</evidence>
<dbReference type="InterPro" id="IPR014722">
    <property type="entry name" value="Rib_uL2_dom2"/>
</dbReference>
<dbReference type="EMBL" id="CAAGRJ010008852">
    <property type="protein sequence ID" value="VFV26548.1"/>
    <property type="molecule type" value="Genomic_DNA"/>
</dbReference>
<keyword evidence="5" id="KW-1185">Reference proteome</keyword>
<dbReference type="Pfam" id="PF16906">
    <property type="entry name" value="Ribosomal_L26"/>
    <property type="match status" value="1"/>
</dbReference>
<reference evidence="4 5" key="1">
    <citation type="submission" date="2019-01" db="EMBL/GenBank/DDBJ databases">
        <authorList>
            <person name="Alioto T."/>
            <person name="Alioto T."/>
        </authorList>
    </citation>
    <scope>NUCLEOTIDE SEQUENCE [LARGE SCALE GENOMIC DNA]</scope>
</reference>
<evidence type="ECO:0000256" key="1">
    <source>
        <dbReference type="ARBA" id="ARBA00010618"/>
    </source>
</evidence>
<gene>
    <name evidence="4" type="ORF">LYPA_23C011409</name>
</gene>
<evidence type="ECO:0000256" key="2">
    <source>
        <dbReference type="ARBA" id="ARBA00022980"/>
    </source>
</evidence>
<dbReference type="Gene3D" id="2.30.30.30">
    <property type="match status" value="1"/>
</dbReference>
<protein>
    <submittedName>
        <fullName evidence="4">60s ribosomal protein l26</fullName>
    </submittedName>
</protein>
<keyword evidence="2 4" id="KW-0689">Ribosomal protein</keyword>
<name>A0A485N3G0_LYNPA</name>
<dbReference type="InterPro" id="IPR008991">
    <property type="entry name" value="Translation_prot_SH3-like_sf"/>
</dbReference>
<organism evidence="4 5">
    <name type="scientific">Lynx pardinus</name>
    <name type="common">Iberian lynx</name>
    <name type="synonym">Felis pardina</name>
    <dbReference type="NCBI Taxonomy" id="191816"/>
    <lineage>
        <taxon>Eukaryota</taxon>
        <taxon>Metazoa</taxon>
        <taxon>Chordata</taxon>
        <taxon>Craniata</taxon>
        <taxon>Vertebrata</taxon>
        <taxon>Euteleostomi</taxon>
        <taxon>Mammalia</taxon>
        <taxon>Eutheria</taxon>
        <taxon>Laurasiatheria</taxon>
        <taxon>Carnivora</taxon>
        <taxon>Feliformia</taxon>
        <taxon>Felidae</taxon>
        <taxon>Felinae</taxon>
        <taxon>Lynx</taxon>
    </lineage>
</organism>
<dbReference type="PANTHER" id="PTHR11143">
    <property type="entry name" value="60S RIBOSOMAL PROTEIN L26 FAMILY MEMBER"/>
    <property type="match status" value="1"/>
</dbReference>
<accession>A0A485N3G0</accession>
<evidence type="ECO:0000256" key="3">
    <source>
        <dbReference type="ARBA" id="ARBA00023274"/>
    </source>
</evidence>
<dbReference type="GO" id="GO:0006412">
    <property type="term" value="P:translation"/>
    <property type="evidence" value="ECO:0007669"/>
    <property type="project" value="InterPro"/>
</dbReference>